<accession>A0A9D2D269</accession>
<dbReference type="EMBL" id="DXCH01000122">
    <property type="protein sequence ID" value="HIZ07145.1"/>
    <property type="molecule type" value="Genomic_DNA"/>
</dbReference>
<feature type="transmembrane region" description="Helical" evidence="1">
    <location>
        <begin position="62"/>
        <end position="84"/>
    </location>
</feature>
<gene>
    <name evidence="3" type="ORF">IAA08_04325</name>
</gene>
<feature type="domain" description="DUF4367" evidence="2">
    <location>
        <begin position="120"/>
        <end position="224"/>
    </location>
</feature>
<keyword evidence="1" id="KW-0472">Membrane</keyword>
<comment type="caution">
    <text evidence="3">The sequence shown here is derived from an EMBL/GenBank/DDBJ whole genome shotgun (WGS) entry which is preliminary data.</text>
</comment>
<protein>
    <submittedName>
        <fullName evidence="3">DUF4367 domain-containing protein</fullName>
    </submittedName>
</protein>
<dbReference type="InterPro" id="IPR025377">
    <property type="entry name" value="DUF4367"/>
</dbReference>
<name>A0A9D2D269_9FIRM</name>
<keyword evidence="1" id="KW-0812">Transmembrane</keyword>
<dbReference type="AlphaFoldDB" id="A0A9D2D269"/>
<evidence type="ECO:0000256" key="1">
    <source>
        <dbReference type="SAM" id="Phobius"/>
    </source>
</evidence>
<evidence type="ECO:0000259" key="2">
    <source>
        <dbReference type="Pfam" id="PF14285"/>
    </source>
</evidence>
<keyword evidence="1" id="KW-1133">Transmembrane helix</keyword>
<dbReference type="Proteomes" id="UP000824024">
    <property type="component" value="Unassembled WGS sequence"/>
</dbReference>
<dbReference type="Pfam" id="PF14285">
    <property type="entry name" value="DUF4367"/>
    <property type="match status" value="1"/>
</dbReference>
<reference evidence="3" key="2">
    <citation type="submission" date="2021-04" db="EMBL/GenBank/DDBJ databases">
        <authorList>
            <person name="Gilroy R."/>
        </authorList>
    </citation>
    <scope>NUCLEOTIDE SEQUENCE</scope>
    <source>
        <strain evidence="3">CHK192-9172</strain>
    </source>
</reference>
<reference evidence="3" key="1">
    <citation type="journal article" date="2021" name="PeerJ">
        <title>Extensive microbial diversity within the chicken gut microbiome revealed by metagenomics and culture.</title>
        <authorList>
            <person name="Gilroy R."/>
            <person name="Ravi A."/>
            <person name="Getino M."/>
            <person name="Pursley I."/>
            <person name="Horton D.L."/>
            <person name="Alikhan N.F."/>
            <person name="Baker D."/>
            <person name="Gharbi K."/>
            <person name="Hall N."/>
            <person name="Watson M."/>
            <person name="Adriaenssens E.M."/>
            <person name="Foster-Nyarko E."/>
            <person name="Jarju S."/>
            <person name="Secka A."/>
            <person name="Antonio M."/>
            <person name="Oren A."/>
            <person name="Chaudhuri R.R."/>
            <person name="La Ragione R."/>
            <person name="Hildebrand F."/>
            <person name="Pallen M.J."/>
        </authorList>
    </citation>
    <scope>NUCLEOTIDE SEQUENCE</scope>
    <source>
        <strain evidence="3">CHK192-9172</strain>
    </source>
</reference>
<evidence type="ECO:0000313" key="3">
    <source>
        <dbReference type="EMBL" id="HIZ07145.1"/>
    </source>
</evidence>
<evidence type="ECO:0000313" key="4">
    <source>
        <dbReference type="Proteomes" id="UP000824024"/>
    </source>
</evidence>
<sequence>MKLKITDELLYQYVPKADQELLDAVPDRPDPGFEPGIRHKKQIQKLLRQSRRPNRHFRYMSAARRAAVIAVFAAAVCGAVPAGVKAAERFRIWAAQQRIRNDRIEEHYKVEGTGTDLLRVFGYIPQGYQLTEEENTGETYTGQMENEKGELIVFSQAVLDDGAMVERDAALKDVHEISVRGLKLQIGIDDDGWRSAYWIDGNVYCTVVAQNLSEDELIRMIEGMEDPD</sequence>
<organism evidence="3 4">
    <name type="scientific">Candidatus Eubacterium avistercoris</name>
    <dbReference type="NCBI Taxonomy" id="2838567"/>
    <lineage>
        <taxon>Bacteria</taxon>
        <taxon>Bacillati</taxon>
        <taxon>Bacillota</taxon>
        <taxon>Clostridia</taxon>
        <taxon>Eubacteriales</taxon>
        <taxon>Eubacteriaceae</taxon>
        <taxon>Eubacterium</taxon>
    </lineage>
</organism>
<proteinExistence type="predicted"/>